<evidence type="ECO:0000256" key="10">
    <source>
        <dbReference type="ARBA" id="ARBA00022842"/>
    </source>
</evidence>
<dbReference type="SFLD" id="SFLDG00002">
    <property type="entry name" value="C1.7:_P-type_atpase_like"/>
    <property type="match status" value="1"/>
</dbReference>
<keyword evidence="5" id="KW-0597">Phosphoprotein</keyword>
<evidence type="ECO:0000256" key="13">
    <source>
        <dbReference type="ARBA" id="ARBA00023065"/>
    </source>
</evidence>
<dbReference type="NCBIfam" id="TIGR01525">
    <property type="entry name" value="ATPase-IB_hvy"/>
    <property type="match status" value="1"/>
</dbReference>
<dbReference type="InterPro" id="IPR044492">
    <property type="entry name" value="P_typ_ATPase_HD_dom"/>
</dbReference>
<gene>
    <name evidence="18" type="ORF">D3878_08015</name>
</gene>
<dbReference type="SFLD" id="SFLDS00003">
    <property type="entry name" value="Haloacid_Dehalogenase"/>
    <property type="match status" value="1"/>
</dbReference>
<dbReference type="InterPro" id="IPR023214">
    <property type="entry name" value="HAD_sf"/>
</dbReference>
<feature type="transmembrane region" description="Helical" evidence="15">
    <location>
        <begin position="382"/>
        <end position="400"/>
    </location>
</feature>
<name>A0A3A3FZE3_9BURK</name>
<dbReference type="Pfam" id="PF00702">
    <property type="entry name" value="Hydrolase"/>
    <property type="match status" value="1"/>
</dbReference>
<evidence type="ECO:0000256" key="14">
    <source>
        <dbReference type="ARBA" id="ARBA00023136"/>
    </source>
</evidence>
<dbReference type="AlphaFoldDB" id="A0A3A3FZE3"/>
<feature type="transmembrane region" description="Helical" evidence="15">
    <location>
        <begin position="165"/>
        <end position="187"/>
    </location>
</feature>
<keyword evidence="12 15" id="KW-1133">Transmembrane helix</keyword>
<dbReference type="GO" id="GO:0043682">
    <property type="term" value="F:P-type divalent copper transporter activity"/>
    <property type="evidence" value="ECO:0007669"/>
    <property type="project" value="TreeGrafter"/>
</dbReference>
<feature type="transmembrane region" description="Helical" evidence="15">
    <location>
        <begin position="122"/>
        <end position="145"/>
    </location>
</feature>
<evidence type="ECO:0000256" key="5">
    <source>
        <dbReference type="ARBA" id="ARBA00022553"/>
    </source>
</evidence>
<dbReference type="Pfam" id="PF00122">
    <property type="entry name" value="E1-E2_ATPase"/>
    <property type="match status" value="1"/>
</dbReference>
<evidence type="ECO:0000256" key="2">
    <source>
        <dbReference type="ARBA" id="ARBA00006024"/>
    </source>
</evidence>
<dbReference type="InterPro" id="IPR023299">
    <property type="entry name" value="ATPase_P-typ_cyto_dom_N"/>
</dbReference>
<evidence type="ECO:0000256" key="3">
    <source>
        <dbReference type="ARBA" id="ARBA00022448"/>
    </source>
</evidence>
<dbReference type="NCBIfam" id="TIGR01494">
    <property type="entry name" value="ATPase_P-type"/>
    <property type="match status" value="1"/>
</dbReference>
<evidence type="ECO:0000256" key="16">
    <source>
        <dbReference type="SAM" id="MobiDB-lite"/>
    </source>
</evidence>
<comment type="subcellular location">
    <subcellularLocation>
        <location evidence="1">Cell membrane</location>
        <topology evidence="1">Multi-pass membrane protein</topology>
    </subcellularLocation>
</comment>
<dbReference type="Gene3D" id="3.40.1110.10">
    <property type="entry name" value="Calcium-transporting ATPase, cytoplasmic domain N"/>
    <property type="match status" value="1"/>
</dbReference>
<feature type="transmembrane region" description="Helical" evidence="15">
    <location>
        <begin position="406"/>
        <end position="429"/>
    </location>
</feature>
<keyword evidence="7 15" id="KW-0479">Metal-binding</keyword>
<evidence type="ECO:0000256" key="12">
    <source>
        <dbReference type="ARBA" id="ARBA00022989"/>
    </source>
</evidence>
<feature type="transmembrane region" description="Helical" evidence="15">
    <location>
        <begin position="199"/>
        <end position="217"/>
    </location>
</feature>
<dbReference type="PANTHER" id="PTHR43520:SF5">
    <property type="entry name" value="CATION-TRANSPORTING P-TYPE ATPASE-RELATED"/>
    <property type="match status" value="1"/>
</dbReference>
<dbReference type="InterPro" id="IPR027256">
    <property type="entry name" value="P-typ_ATPase_IB"/>
</dbReference>
<protein>
    <submittedName>
        <fullName evidence="18">Cation-translocating P-type ATPase</fullName>
    </submittedName>
</protein>
<feature type="compositionally biased region" description="Polar residues" evidence="16">
    <location>
        <begin position="1"/>
        <end position="15"/>
    </location>
</feature>
<dbReference type="Gene3D" id="3.40.50.1000">
    <property type="entry name" value="HAD superfamily/HAD-like"/>
    <property type="match status" value="1"/>
</dbReference>
<feature type="region of interest" description="Disordered" evidence="16">
    <location>
        <begin position="1"/>
        <end position="29"/>
    </location>
</feature>
<dbReference type="SFLD" id="SFLDF00027">
    <property type="entry name" value="p-type_atpase"/>
    <property type="match status" value="1"/>
</dbReference>
<evidence type="ECO:0000313" key="19">
    <source>
        <dbReference type="Proteomes" id="UP000266327"/>
    </source>
</evidence>
<evidence type="ECO:0000256" key="11">
    <source>
        <dbReference type="ARBA" id="ARBA00022967"/>
    </source>
</evidence>
<keyword evidence="4 15" id="KW-1003">Cell membrane</keyword>
<dbReference type="PROSITE" id="PS50846">
    <property type="entry name" value="HMA_2"/>
    <property type="match status" value="1"/>
</dbReference>
<dbReference type="PROSITE" id="PS00154">
    <property type="entry name" value="ATPASE_E1_E2"/>
    <property type="match status" value="1"/>
</dbReference>
<dbReference type="InterPro" id="IPR018303">
    <property type="entry name" value="ATPase_P-typ_P_site"/>
</dbReference>
<feature type="transmembrane region" description="Helical" evidence="15">
    <location>
        <begin position="741"/>
        <end position="759"/>
    </location>
</feature>
<dbReference type="SUPFAM" id="SSF81665">
    <property type="entry name" value="Calcium ATPase, transmembrane domain M"/>
    <property type="match status" value="1"/>
</dbReference>
<evidence type="ECO:0000256" key="8">
    <source>
        <dbReference type="ARBA" id="ARBA00022741"/>
    </source>
</evidence>
<dbReference type="InterPro" id="IPR001757">
    <property type="entry name" value="P_typ_ATPase"/>
</dbReference>
<keyword evidence="6 15" id="KW-0812">Transmembrane</keyword>
<dbReference type="GO" id="GO:0005886">
    <property type="term" value="C:plasma membrane"/>
    <property type="evidence" value="ECO:0007669"/>
    <property type="project" value="UniProtKB-SubCell"/>
</dbReference>
<dbReference type="PANTHER" id="PTHR43520">
    <property type="entry name" value="ATP7, ISOFORM B"/>
    <property type="match status" value="1"/>
</dbReference>
<evidence type="ECO:0000256" key="9">
    <source>
        <dbReference type="ARBA" id="ARBA00022840"/>
    </source>
</evidence>
<keyword evidence="11" id="KW-1278">Translocase</keyword>
<keyword evidence="10" id="KW-0460">Magnesium</keyword>
<dbReference type="SUPFAM" id="SSF55008">
    <property type="entry name" value="HMA, heavy metal-associated domain"/>
    <property type="match status" value="1"/>
</dbReference>
<reference evidence="19" key="1">
    <citation type="submission" date="2018-09" db="EMBL/GenBank/DDBJ databases">
        <authorList>
            <person name="Zhu H."/>
        </authorList>
    </citation>
    <scope>NUCLEOTIDE SEQUENCE [LARGE SCALE GENOMIC DNA]</scope>
    <source>
        <strain evidence="19">K1S02-23</strain>
    </source>
</reference>
<dbReference type="FunFam" id="2.70.150.10:FF:000002">
    <property type="entry name" value="Copper-transporting ATPase 1, putative"/>
    <property type="match status" value="1"/>
</dbReference>
<keyword evidence="14 15" id="KW-0472">Membrane</keyword>
<keyword evidence="9 15" id="KW-0067">ATP-binding</keyword>
<dbReference type="CDD" id="cd02079">
    <property type="entry name" value="P-type_ATPase_HM"/>
    <property type="match status" value="1"/>
</dbReference>
<comment type="caution">
    <text evidence="18">The sequence shown here is derived from an EMBL/GenBank/DDBJ whole genome shotgun (WGS) entry which is preliminary data.</text>
</comment>
<organism evidence="18 19">
    <name type="scientific">Noviherbaspirillum sedimenti</name>
    <dbReference type="NCBI Taxonomy" id="2320865"/>
    <lineage>
        <taxon>Bacteria</taxon>
        <taxon>Pseudomonadati</taxon>
        <taxon>Pseudomonadota</taxon>
        <taxon>Betaproteobacteria</taxon>
        <taxon>Burkholderiales</taxon>
        <taxon>Oxalobacteraceae</taxon>
        <taxon>Noviherbaspirillum</taxon>
    </lineage>
</organism>
<proteinExistence type="inferred from homology"/>
<dbReference type="RefSeq" id="WP_119784985.1">
    <property type="nucleotide sequence ID" value="NZ_QYUQ01000002.1"/>
</dbReference>
<evidence type="ECO:0000256" key="7">
    <source>
        <dbReference type="ARBA" id="ARBA00022723"/>
    </source>
</evidence>
<dbReference type="Proteomes" id="UP000266327">
    <property type="component" value="Unassembled WGS sequence"/>
</dbReference>
<feature type="domain" description="HMA" evidence="17">
    <location>
        <begin position="40"/>
        <end position="106"/>
    </location>
</feature>
<dbReference type="OrthoDB" id="8552908at2"/>
<dbReference type="Pfam" id="PF00403">
    <property type="entry name" value="HMA"/>
    <property type="match status" value="1"/>
</dbReference>
<keyword evidence="8 15" id="KW-0547">Nucleotide-binding</keyword>
<dbReference type="InterPro" id="IPR008250">
    <property type="entry name" value="ATPase_P-typ_transduc_dom_A_sf"/>
</dbReference>
<evidence type="ECO:0000256" key="4">
    <source>
        <dbReference type="ARBA" id="ARBA00022475"/>
    </source>
</evidence>
<dbReference type="InterPro" id="IPR059000">
    <property type="entry name" value="ATPase_P-type_domA"/>
</dbReference>
<dbReference type="NCBIfam" id="TIGR01511">
    <property type="entry name" value="ATPase-IB1_Cu"/>
    <property type="match status" value="1"/>
</dbReference>
<evidence type="ECO:0000256" key="6">
    <source>
        <dbReference type="ARBA" id="ARBA00022692"/>
    </source>
</evidence>
<feature type="transmembrane region" description="Helical" evidence="15">
    <location>
        <begin position="716"/>
        <end position="735"/>
    </location>
</feature>
<dbReference type="PRINTS" id="PR00943">
    <property type="entry name" value="CUATPASE"/>
</dbReference>
<dbReference type="GO" id="GO:0005507">
    <property type="term" value="F:copper ion binding"/>
    <property type="evidence" value="ECO:0007669"/>
    <property type="project" value="TreeGrafter"/>
</dbReference>
<dbReference type="FunFam" id="3.30.70.100:FF:000001">
    <property type="entry name" value="ATPase copper transporting beta"/>
    <property type="match status" value="1"/>
</dbReference>
<feature type="transmembrane region" description="Helical" evidence="15">
    <location>
        <begin position="223"/>
        <end position="240"/>
    </location>
</feature>
<evidence type="ECO:0000256" key="15">
    <source>
        <dbReference type="RuleBase" id="RU362081"/>
    </source>
</evidence>
<dbReference type="InterPro" id="IPR006121">
    <property type="entry name" value="HMA_dom"/>
</dbReference>
<dbReference type="Gene3D" id="2.70.150.10">
    <property type="entry name" value="Calcium-transporting ATPase, cytoplasmic transduction domain A"/>
    <property type="match status" value="1"/>
</dbReference>
<dbReference type="InterPro" id="IPR036163">
    <property type="entry name" value="HMA_dom_sf"/>
</dbReference>
<dbReference type="Gene3D" id="3.30.70.100">
    <property type="match status" value="1"/>
</dbReference>
<dbReference type="InterPro" id="IPR036412">
    <property type="entry name" value="HAD-like_sf"/>
</dbReference>
<dbReference type="EMBL" id="QYUQ01000002">
    <property type="protein sequence ID" value="RJG01537.1"/>
    <property type="molecule type" value="Genomic_DNA"/>
</dbReference>
<keyword evidence="13" id="KW-0406">Ion transport</keyword>
<keyword evidence="19" id="KW-1185">Reference proteome</keyword>
<keyword evidence="3" id="KW-0813">Transport</keyword>
<dbReference type="CDD" id="cd00371">
    <property type="entry name" value="HMA"/>
    <property type="match status" value="1"/>
</dbReference>
<accession>A0A3A3FZE3</accession>
<dbReference type="GO" id="GO:0005524">
    <property type="term" value="F:ATP binding"/>
    <property type="evidence" value="ECO:0007669"/>
    <property type="project" value="UniProtKB-UniRule"/>
</dbReference>
<comment type="similarity">
    <text evidence="2 15">Belongs to the cation transport ATPase (P-type) (TC 3.A.3) family. Type IB subfamily.</text>
</comment>
<evidence type="ECO:0000313" key="18">
    <source>
        <dbReference type="EMBL" id="RJG01537.1"/>
    </source>
</evidence>
<dbReference type="SUPFAM" id="SSF81653">
    <property type="entry name" value="Calcium ATPase, transduction domain A"/>
    <property type="match status" value="1"/>
</dbReference>
<dbReference type="GO" id="GO:0016887">
    <property type="term" value="F:ATP hydrolysis activity"/>
    <property type="evidence" value="ECO:0007669"/>
    <property type="project" value="InterPro"/>
</dbReference>
<dbReference type="GO" id="GO:0055070">
    <property type="term" value="P:copper ion homeostasis"/>
    <property type="evidence" value="ECO:0007669"/>
    <property type="project" value="TreeGrafter"/>
</dbReference>
<dbReference type="InterPro" id="IPR023298">
    <property type="entry name" value="ATPase_P-typ_TM_dom_sf"/>
</dbReference>
<evidence type="ECO:0000259" key="17">
    <source>
        <dbReference type="PROSITE" id="PS50846"/>
    </source>
</evidence>
<evidence type="ECO:0000256" key="1">
    <source>
        <dbReference type="ARBA" id="ARBA00004651"/>
    </source>
</evidence>
<dbReference type="PRINTS" id="PR00119">
    <property type="entry name" value="CATATPASE"/>
</dbReference>
<dbReference type="SUPFAM" id="SSF56784">
    <property type="entry name" value="HAD-like"/>
    <property type="match status" value="1"/>
</dbReference>
<sequence length="763" mass="81270">MTSETSLMSGAQQLAQPERAKDMPAQPEPAPAELAHMALAYDKLAIGGMRCAACSQIIEYRVQHLAGVETFRINAASHRAELRWDPRRIGLREIVEAIAALGYSALPAGAKDSSAAQQNKMVWWRLFVAAFAMMQVMMYAFPAYLQPVPDINGDLTPDIDRLLKIASMVLTVPVVFFSSAPFFSAAWRDLRNRHVGMDVPVSAGILATFGASVWATYRGGPVYYDSLIMFVTLLLIARLLQDRVQGKSMAALQALTALAPLNAQRLPDYPASRRTEQVDAGELREGDLLLVAPGAQIPADGRVLEGYSECDEALMTGESQPVAKEVGAELVGGAINLSGQLVMRAERVGDATQLSALVQKMEAAANEKPPLVALADRHASRFMTAILVVALLAALVWWQIDSARALWIAISVLVVTCPCALSLAAPSVMAGAIGRLAKSGVLVARGRAVETLARATHFVFDKTGTLTEGRLQLAGVHTLQPGLEHAELLGMTAAIAAASTHPVSQALARAAAAAGIFGHGTQYTDLREVAGQGMEAQAGAQRYRLGNLAFVQELHGQALVLPPEFAGKTVSALGDERGWIALFALQDQIRADAAACIAFLRRQGKQVWLLSGDKHDVVAKVARELGIDVAHGELRPEHKHDMVAALQKQGALVAMVGDGMNDGPVLSLADVSIAMGQGAPIAQVRSDLVLMSNRLQDMAAAVTTTGRALALIRQNLGWALLYNLVAIPAAVSGLLQPWHAAIGMALSSLIVVLNSLRIFSRTD</sequence>